<dbReference type="Proteomes" id="UP000236370">
    <property type="component" value="Unassembled WGS sequence"/>
</dbReference>
<proteinExistence type="predicted"/>
<name>A0A2J8K4Y8_PANTR</name>
<dbReference type="EMBL" id="NBAG03000393">
    <property type="protein sequence ID" value="PNI30049.1"/>
    <property type="molecule type" value="Genomic_DNA"/>
</dbReference>
<accession>A0A2J8K4Y8</accession>
<reference evidence="1 2" key="1">
    <citation type="submission" date="2017-12" db="EMBL/GenBank/DDBJ databases">
        <title>High-resolution comparative analysis of great ape genomes.</title>
        <authorList>
            <person name="Pollen A."/>
            <person name="Hastie A."/>
            <person name="Hormozdiari F."/>
            <person name="Dougherty M."/>
            <person name="Liu R."/>
            <person name="Chaisson M."/>
            <person name="Hoppe E."/>
            <person name="Hill C."/>
            <person name="Pang A."/>
            <person name="Hillier L."/>
            <person name="Baker C."/>
            <person name="Armstrong J."/>
            <person name="Shendure J."/>
            <person name="Paten B."/>
            <person name="Wilson R."/>
            <person name="Chao H."/>
            <person name="Schneider V."/>
            <person name="Ventura M."/>
            <person name="Kronenberg Z."/>
            <person name="Murali S."/>
            <person name="Gordon D."/>
            <person name="Cantsilieris S."/>
            <person name="Munson K."/>
            <person name="Nelson B."/>
            <person name="Raja A."/>
            <person name="Underwood J."/>
            <person name="Diekhans M."/>
            <person name="Fiddes I."/>
            <person name="Haussler D."/>
            <person name="Eichler E."/>
        </authorList>
    </citation>
    <scope>NUCLEOTIDE SEQUENCE [LARGE SCALE GENOMIC DNA]</scope>
    <source>
        <strain evidence="1">Yerkes chimp pedigree #C0471</strain>
    </source>
</reference>
<evidence type="ECO:0000313" key="1">
    <source>
        <dbReference type="EMBL" id="PNI30049.1"/>
    </source>
</evidence>
<organism evidence="1 2">
    <name type="scientific">Pan troglodytes</name>
    <name type="common">Chimpanzee</name>
    <dbReference type="NCBI Taxonomy" id="9598"/>
    <lineage>
        <taxon>Eukaryota</taxon>
        <taxon>Metazoa</taxon>
        <taxon>Chordata</taxon>
        <taxon>Craniata</taxon>
        <taxon>Vertebrata</taxon>
        <taxon>Euteleostomi</taxon>
        <taxon>Mammalia</taxon>
        <taxon>Eutheria</taxon>
        <taxon>Euarchontoglires</taxon>
        <taxon>Primates</taxon>
        <taxon>Haplorrhini</taxon>
        <taxon>Catarrhini</taxon>
        <taxon>Hominidae</taxon>
        <taxon>Pan</taxon>
    </lineage>
</organism>
<dbReference type="AlphaFoldDB" id="A0A2J8K4Y8"/>
<gene>
    <name evidence="1" type="ORF">CK820_G0041490</name>
</gene>
<feature type="non-terminal residue" evidence="1">
    <location>
        <position position="85"/>
    </location>
</feature>
<comment type="caution">
    <text evidence="1">The sequence shown here is derived from an EMBL/GenBank/DDBJ whole genome shotgun (WGS) entry which is preliminary data.</text>
</comment>
<sequence length="85" mass="9342">MVTNLDDSNWAAAFSSQRSGLFTNTEPHSITEDVTISAVMLREDDPGEAASVSMFSDFLQSFLKHSSSTVFDLVEEYENICGSQV</sequence>
<protein>
    <submittedName>
        <fullName evidence="1">NUP107 isoform 10</fullName>
    </submittedName>
</protein>
<evidence type="ECO:0000313" key="2">
    <source>
        <dbReference type="Proteomes" id="UP000236370"/>
    </source>
</evidence>